<accession>A0AAV8CFI7</accession>
<dbReference type="EC" id="2.1.1.37" evidence="2"/>
<keyword evidence="8" id="KW-0539">Nucleus</keyword>
<keyword evidence="4" id="KW-0808">Transferase</keyword>
<name>A0AAV8CFI7_9POAL</name>
<dbReference type="GO" id="GO:0003677">
    <property type="term" value="F:DNA binding"/>
    <property type="evidence" value="ECO:0007669"/>
    <property type="project" value="UniProtKB-KW"/>
</dbReference>
<comment type="subcellular location">
    <subcellularLocation>
        <location evidence="1">Nucleus</location>
    </subcellularLocation>
</comment>
<dbReference type="Proteomes" id="UP001140206">
    <property type="component" value="Chromosome 5"/>
</dbReference>
<feature type="domain" description="SAM-dependent MTase DRM-type" evidence="10">
    <location>
        <begin position="350"/>
        <end position="680"/>
    </location>
</feature>
<feature type="region of interest" description="Disordered" evidence="9">
    <location>
        <begin position="1"/>
        <end position="23"/>
    </location>
</feature>
<evidence type="ECO:0000313" key="13">
    <source>
        <dbReference type="Proteomes" id="UP001140206"/>
    </source>
</evidence>
<dbReference type="EMBL" id="JAMFTS010000002">
    <property type="protein sequence ID" value="KAJ4793948.1"/>
    <property type="molecule type" value="Genomic_DNA"/>
</dbReference>
<evidence type="ECO:0000313" key="11">
    <source>
        <dbReference type="EMBL" id="KAJ4753062.1"/>
    </source>
</evidence>
<proteinExistence type="predicted"/>
<protein>
    <recommendedName>
        <fullName evidence="2">DNA (cytosine-5-)-methyltransferase</fullName>
        <ecNumber evidence="2">2.1.1.37</ecNumber>
    </recommendedName>
</protein>
<evidence type="ECO:0000259" key="10">
    <source>
        <dbReference type="PROSITE" id="PS51680"/>
    </source>
</evidence>
<keyword evidence="3" id="KW-0489">Methyltransferase</keyword>
<dbReference type="Pfam" id="PF00145">
    <property type="entry name" value="DNA_methylase"/>
    <property type="match status" value="1"/>
</dbReference>
<comment type="caution">
    <text evidence="11">The sequence shown here is derived from an EMBL/GenBank/DDBJ whole genome shotgun (WGS) entry which is preliminary data.</text>
</comment>
<dbReference type="GO" id="GO:0032259">
    <property type="term" value="P:methylation"/>
    <property type="evidence" value="ECO:0007669"/>
    <property type="project" value="UniProtKB-KW"/>
</dbReference>
<dbReference type="GO" id="GO:0005634">
    <property type="term" value="C:nucleus"/>
    <property type="evidence" value="ECO:0007669"/>
    <property type="project" value="UniProtKB-SubCell"/>
</dbReference>
<evidence type="ECO:0000256" key="3">
    <source>
        <dbReference type="ARBA" id="ARBA00022603"/>
    </source>
</evidence>
<keyword evidence="6" id="KW-0677">Repeat</keyword>
<keyword evidence="13" id="KW-1185">Reference proteome</keyword>
<dbReference type="InterPro" id="IPR029063">
    <property type="entry name" value="SAM-dependent_MTases_sf"/>
</dbReference>
<evidence type="ECO:0000256" key="5">
    <source>
        <dbReference type="ARBA" id="ARBA00022691"/>
    </source>
</evidence>
<evidence type="ECO:0000256" key="7">
    <source>
        <dbReference type="ARBA" id="ARBA00023125"/>
    </source>
</evidence>
<dbReference type="InterPro" id="IPR030380">
    <property type="entry name" value="SAM_MeTfrase_DRM"/>
</dbReference>
<evidence type="ECO:0000256" key="2">
    <source>
        <dbReference type="ARBA" id="ARBA00011975"/>
    </source>
</evidence>
<dbReference type="AlphaFoldDB" id="A0AAV8CFI7"/>
<evidence type="ECO:0000256" key="9">
    <source>
        <dbReference type="SAM" id="MobiDB-lite"/>
    </source>
</evidence>
<dbReference type="PANTHER" id="PTHR23068">
    <property type="entry name" value="DNA CYTOSINE-5- -METHYLTRANSFERASE 3-RELATED"/>
    <property type="match status" value="1"/>
</dbReference>
<dbReference type="Gene3D" id="3.40.50.150">
    <property type="entry name" value="Vaccinia Virus protein VP39"/>
    <property type="match status" value="1"/>
</dbReference>
<dbReference type="Proteomes" id="UP001140206">
    <property type="component" value="Chromosome 2"/>
</dbReference>
<dbReference type="EMBL" id="JAMFTS010000005">
    <property type="protein sequence ID" value="KAJ4753062.1"/>
    <property type="molecule type" value="Genomic_DNA"/>
</dbReference>
<dbReference type="PROSITE" id="PS51680">
    <property type="entry name" value="SAM_MT_DRM"/>
    <property type="match status" value="1"/>
</dbReference>
<dbReference type="GO" id="GO:0003886">
    <property type="term" value="F:DNA (cytosine-5-)-methyltransferase activity"/>
    <property type="evidence" value="ECO:0007669"/>
    <property type="project" value="UniProtKB-EC"/>
</dbReference>
<organism evidence="11 13">
    <name type="scientific">Rhynchospora pubera</name>
    <dbReference type="NCBI Taxonomy" id="906938"/>
    <lineage>
        <taxon>Eukaryota</taxon>
        <taxon>Viridiplantae</taxon>
        <taxon>Streptophyta</taxon>
        <taxon>Embryophyta</taxon>
        <taxon>Tracheophyta</taxon>
        <taxon>Spermatophyta</taxon>
        <taxon>Magnoliopsida</taxon>
        <taxon>Liliopsida</taxon>
        <taxon>Poales</taxon>
        <taxon>Cyperaceae</taxon>
        <taxon>Cyperoideae</taxon>
        <taxon>Rhynchosporeae</taxon>
        <taxon>Rhynchospora</taxon>
    </lineage>
</organism>
<evidence type="ECO:0000256" key="1">
    <source>
        <dbReference type="ARBA" id="ARBA00004123"/>
    </source>
</evidence>
<evidence type="ECO:0000256" key="6">
    <source>
        <dbReference type="ARBA" id="ARBA00022737"/>
    </source>
</evidence>
<keyword evidence="5" id="KW-0949">S-adenosyl-L-methionine</keyword>
<dbReference type="SUPFAM" id="SSF53335">
    <property type="entry name" value="S-adenosyl-L-methionine-dependent methyltransferases"/>
    <property type="match status" value="2"/>
</dbReference>
<dbReference type="InterPro" id="IPR050390">
    <property type="entry name" value="C5-Methyltransferase"/>
</dbReference>
<keyword evidence="7" id="KW-0238">DNA-binding</keyword>
<dbReference type="PANTHER" id="PTHR23068:SF11">
    <property type="entry name" value="INACTIVE DNA (CYTOSINE-5)-METHYLTRANSFERASE DRM3-RELATED"/>
    <property type="match status" value="1"/>
</dbReference>
<sequence length="680" mass="75649">MSSNQNMVKLEETNNGLSPSRSNTMISIAPKAEPLDINPSAGSIKVKEEAGPSSSGSHLRSHFIEMGFSQALVDKVLQENGDGDTNCILETLFTHSALEKPGAESSSSLKGLFSSDDDDEEVQAPHFYGPTALENNPESKPSVITEKHSFLLSMNFSKQDVDLALHHLGEETSVEQLIDHILDAQTARRENHGENETKPSISGDVNLDEESNANHTYGVVEKTLHLLKMGFTEQEVSFAIETFGAHVSIKELTDSIFASRMEDSLLEVKDSKEFVFTGGANVKKETNFATSTSERSYKPSTASAGFYYENKNNEDRDRPNKRAKNVIIHKTERNNPFNYLHSNNTFSLNKGSSGARIEPGPPFFLYGSVLSVSQATWGELSQFLFSIEPEFVNSRSFSAVERKEGYIHNLPSDRRHHILPRPPRTIEGVFPFTGKWWPSWDPRKQFNGMIQKEIVGVRQLCEQLGRIVRDSRGVPSNESQIKILDNCNTFNLIWVGENKLAPLEPPQLEQVMGYPVNHTNVLGGDLLGRMKAMTQCFQTDTIGYILSPLKDIYPDGIRVLSIFTGIGGAEVALHRLGIRFKCVVSVESSEINQKILKRWWSNTEQRGELRQFGEISKLTRQELEQLFEEFGGFDLVVGAPDATASGGRGSSALNGVVGIDSNLFFEFVRVVQHVKRMAKG</sequence>
<feature type="region of interest" description="Disordered" evidence="9">
    <location>
        <begin position="189"/>
        <end position="209"/>
    </location>
</feature>
<evidence type="ECO:0000313" key="12">
    <source>
        <dbReference type="EMBL" id="KAJ4793948.1"/>
    </source>
</evidence>
<dbReference type="InterPro" id="IPR001525">
    <property type="entry name" value="C5_MeTfrase"/>
</dbReference>
<reference evidence="11" key="1">
    <citation type="submission" date="2022-08" db="EMBL/GenBank/DDBJ databases">
        <authorList>
            <person name="Marques A."/>
        </authorList>
    </citation>
    <scope>NUCLEOTIDE SEQUENCE</scope>
    <source>
        <strain evidence="11">RhyPub2mFocal</strain>
        <tissue evidence="11">Leaves</tissue>
    </source>
</reference>
<evidence type="ECO:0000256" key="4">
    <source>
        <dbReference type="ARBA" id="ARBA00022679"/>
    </source>
</evidence>
<gene>
    <name evidence="12" type="ORF">LUZ62_045194</name>
    <name evidence="11" type="ORF">LUZ62_087467</name>
</gene>
<evidence type="ECO:0000256" key="8">
    <source>
        <dbReference type="ARBA" id="ARBA00023242"/>
    </source>
</evidence>